<dbReference type="AlphaFoldDB" id="A0A4Z2G1N6"/>
<dbReference type="EMBL" id="SRLO01000743">
    <property type="protein sequence ID" value="TNN47439.1"/>
    <property type="molecule type" value="Genomic_DNA"/>
</dbReference>
<organism evidence="1 2">
    <name type="scientific">Liparis tanakae</name>
    <name type="common">Tanaka's snailfish</name>
    <dbReference type="NCBI Taxonomy" id="230148"/>
    <lineage>
        <taxon>Eukaryota</taxon>
        <taxon>Metazoa</taxon>
        <taxon>Chordata</taxon>
        <taxon>Craniata</taxon>
        <taxon>Vertebrata</taxon>
        <taxon>Euteleostomi</taxon>
        <taxon>Actinopterygii</taxon>
        <taxon>Neopterygii</taxon>
        <taxon>Teleostei</taxon>
        <taxon>Neoteleostei</taxon>
        <taxon>Acanthomorphata</taxon>
        <taxon>Eupercaria</taxon>
        <taxon>Perciformes</taxon>
        <taxon>Cottioidei</taxon>
        <taxon>Cottales</taxon>
        <taxon>Liparidae</taxon>
        <taxon>Liparis</taxon>
    </lineage>
</organism>
<evidence type="ECO:0000313" key="2">
    <source>
        <dbReference type="Proteomes" id="UP000314294"/>
    </source>
</evidence>
<gene>
    <name evidence="1" type="ORF">EYF80_042382</name>
</gene>
<protein>
    <submittedName>
        <fullName evidence="1">Uncharacterized protein</fullName>
    </submittedName>
</protein>
<reference evidence="1 2" key="1">
    <citation type="submission" date="2019-03" db="EMBL/GenBank/DDBJ databases">
        <title>First draft genome of Liparis tanakae, snailfish: a comprehensive survey of snailfish specific genes.</title>
        <authorList>
            <person name="Kim W."/>
            <person name="Song I."/>
            <person name="Jeong J.-H."/>
            <person name="Kim D."/>
            <person name="Kim S."/>
            <person name="Ryu S."/>
            <person name="Song J.Y."/>
            <person name="Lee S.K."/>
        </authorList>
    </citation>
    <scope>NUCLEOTIDE SEQUENCE [LARGE SCALE GENOMIC DNA]</scope>
    <source>
        <tissue evidence="1">Muscle</tissue>
    </source>
</reference>
<name>A0A4Z2G1N6_9TELE</name>
<evidence type="ECO:0000313" key="1">
    <source>
        <dbReference type="EMBL" id="TNN47439.1"/>
    </source>
</evidence>
<sequence>MTGSGEICSLFSGMSDLFFSTGVGSDLKTSRSWSTEVGGGRVERRDAAECVRRVAYDTRVFGQHLSGSISEHSVSMSESYSEWPVGSLTGDRGSFGV</sequence>
<comment type="caution">
    <text evidence="1">The sequence shown here is derived from an EMBL/GenBank/DDBJ whole genome shotgun (WGS) entry which is preliminary data.</text>
</comment>
<proteinExistence type="predicted"/>
<accession>A0A4Z2G1N6</accession>
<keyword evidence="2" id="KW-1185">Reference proteome</keyword>
<dbReference type="Proteomes" id="UP000314294">
    <property type="component" value="Unassembled WGS sequence"/>
</dbReference>